<keyword evidence="7" id="KW-0221">Differentiation</keyword>
<evidence type="ECO:0000259" key="17">
    <source>
        <dbReference type="PROSITE" id="PS51263"/>
    </source>
</evidence>
<dbReference type="PANTHER" id="PTHR10829:SF1">
    <property type="entry name" value="DREBRIN"/>
    <property type="match status" value="1"/>
</dbReference>
<evidence type="ECO:0000256" key="9">
    <source>
        <dbReference type="ARBA" id="ARBA00022949"/>
    </source>
</evidence>
<dbReference type="GO" id="GO:0007015">
    <property type="term" value="P:actin filament organization"/>
    <property type="evidence" value="ECO:0007669"/>
    <property type="project" value="Ensembl"/>
</dbReference>
<dbReference type="GO" id="GO:0014069">
    <property type="term" value="C:postsynaptic density"/>
    <property type="evidence" value="ECO:0000318"/>
    <property type="project" value="GO_Central"/>
</dbReference>
<reference evidence="18" key="4">
    <citation type="submission" date="2025-09" db="UniProtKB">
        <authorList>
            <consortium name="Ensembl"/>
        </authorList>
    </citation>
    <scope>IDENTIFICATION</scope>
</reference>
<evidence type="ECO:0000256" key="11">
    <source>
        <dbReference type="ARBA" id="ARBA00023203"/>
    </source>
</evidence>
<feature type="compositionally biased region" description="Basic and acidic residues" evidence="16">
    <location>
        <begin position="336"/>
        <end position="346"/>
    </location>
</feature>
<feature type="region of interest" description="Disordered" evidence="16">
    <location>
        <begin position="656"/>
        <end position="703"/>
    </location>
</feature>
<dbReference type="GO" id="GO:0032507">
    <property type="term" value="P:maintenance of protein location in cell"/>
    <property type="evidence" value="ECO:0007669"/>
    <property type="project" value="Ensembl"/>
</dbReference>
<dbReference type="GO" id="GO:0099524">
    <property type="term" value="C:postsynaptic cytosol"/>
    <property type="evidence" value="ECO:0007669"/>
    <property type="project" value="Ensembl"/>
</dbReference>
<dbReference type="STRING" id="9593.ENSGGOP00000046915"/>
<keyword evidence="9" id="KW-0965">Cell junction</keyword>
<keyword evidence="10" id="KW-0007">Acetylation</keyword>
<dbReference type="GO" id="GO:0045211">
    <property type="term" value="C:postsynaptic membrane"/>
    <property type="evidence" value="ECO:0000318"/>
    <property type="project" value="GO_Central"/>
</dbReference>
<keyword evidence="6" id="KW-0963">Cytoplasm</keyword>
<dbReference type="GO" id="GO:0010644">
    <property type="term" value="P:cell communication by electrical coupling"/>
    <property type="evidence" value="ECO:0007669"/>
    <property type="project" value="Ensembl"/>
</dbReference>
<evidence type="ECO:0000256" key="1">
    <source>
        <dbReference type="ARBA" id="ARBA00004279"/>
    </source>
</evidence>
<dbReference type="GO" id="GO:0098974">
    <property type="term" value="P:postsynaptic actin cytoskeleton organization"/>
    <property type="evidence" value="ECO:0000318"/>
    <property type="project" value="GO_Central"/>
</dbReference>
<dbReference type="GO" id="GO:0045773">
    <property type="term" value="P:positive regulation of axon extension"/>
    <property type="evidence" value="ECO:0000318"/>
    <property type="project" value="GO_Central"/>
</dbReference>
<feature type="domain" description="ADF-H" evidence="17">
    <location>
        <begin position="54"/>
        <end position="182"/>
    </location>
</feature>
<dbReference type="GO" id="GO:0061003">
    <property type="term" value="P:positive regulation of dendritic spine morphogenesis"/>
    <property type="evidence" value="ECO:0000318"/>
    <property type="project" value="GO_Central"/>
</dbReference>
<evidence type="ECO:0000256" key="3">
    <source>
        <dbReference type="ARBA" id="ARBA00004544"/>
    </source>
</evidence>
<dbReference type="GO" id="GO:0030427">
    <property type="term" value="C:site of polarized growth"/>
    <property type="evidence" value="ECO:0000318"/>
    <property type="project" value="GO_Central"/>
</dbReference>
<dbReference type="GO" id="GO:1902685">
    <property type="term" value="P:positive regulation of receptor localization to synapse"/>
    <property type="evidence" value="ECO:0007669"/>
    <property type="project" value="Ensembl"/>
</dbReference>
<evidence type="ECO:0000256" key="4">
    <source>
        <dbReference type="ARBA" id="ARBA00004624"/>
    </source>
</evidence>
<dbReference type="GO" id="GO:0005921">
    <property type="term" value="C:gap junction"/>
    <property type="evidence" value="ECO:0007669"/>
    <property type="project" value="Ensembl"/>
</dbReference>
<dbReference type="FunFam" id="3.40.20.10:FF:000032">
    <property type="entry name" value="Drebrin 1"/>
    <property type="match status" value="1"/>
</dbReference>
<dbReference type="GO" id="GO:0010643">
    <property type="term" value="P:cell communication by chemical coupling"/>
    <property type="evidence" value="ECO:0007669"/>
    <property type="project" value="Ensembl"/>
</dbReference>
<evidence type="ECO:0000256" key="2">
    <source>
        <dbReference type="ARBA" id="ARBA00004282"/>
    </source>
</evidence>
<dbReference type="GO" id="GO:0030833">
    <property type="term" value="P:regulation of actin filament polymerization"/>
    <property type="evidence" value="ECO:0000318"/>
    <property type="project" value="GO_Central"/>
</dbReference>
<proteinExistence type="predicted"/>
<dbReference type="PANTHER" id="PTHR10829">
    <property type="entry name" value="CORTACTIN AND DREBRIN"/>
    <property type="match status" value="1"/>
</dbReference>
<accession>A0A2I2ZI22</accession>
<comment type="function">
    <text evidence="13">Actin cytoskeleton-organizing protein that plays a role in the formation of cell projections. Required for actin polymerization at immunological synapses (IS) and for the recruitment of the chemokine receptor CXCR4 to IS. Plays a role in dendritic spine morphogenesis and organization, including the localization of the dopamine receptor DRD1 to the dendritic spines. Involved in memory-related synaptic plasticity in the hippocampus.</text>
</comment>
<dbReference type="GO" id="GO:0030425">
    <property type="term" value="C:dendrite"/>
    <property type="evidence" value="ECO:0000318"/>
    <property type="project" value="GO_Central"/>
</dbReference>
<keyword evidence="8" id="KW-0524">Neurogenesis</keyword>
<dbReference type="GO" id="GO:0061351">
    <property type="term" value="P:neural precursor cell proliferation"/>
    <property type="evidence" value="ECO:0007669"/>
    <property type="project" value="Ensembl"/>
</dbReference>
<dbReference type="Gene3D" id="3.40.20.10">
    <property type="entry name" value="Severin"/>
    <property type="match status" value="1"/>
</dbReference>
<dbReference type="InParanoid" id="A0A2I2ZI22"/>
<evidence type="ECO:0000256" key="14">
    <source>
        <dbReference type="ARBA" id="ARBA00073040"/>
    </source>
</evidence>
<dbReference type="GO" id="GO:0030027">
    <property type="term" value="C:lamellipodium"/>
    <property type="evidence" value="ECO:0000318"/>
    <property type="project" value="GO_Central"/>
</dbReference>
<feature type="compositionally biased region" description="Basic and acidic residues" evidence="16">
    <location>
        <begin position="256"/>
        <end position="284"/>
    </location>
</feature>
<dbReference type="Bgee" id="ENSGGOG00000009680">
    <property type="expression patterns" value="Expressed in prefrontal cortex and 5 other cell types or tissues"/>
</dbReference>
<feature type="region of interest" description="Disordered" evidence="16">
    <location>
        <begin position="573"/>
        <end position="596"/>
    </location>
</feature>
<dbReference type="GO" id="GO:0140311">
    <property type="term" value="F:protein sequestering activity"/>
    <property type="evidence" value="ECO:0007669"/>
    <property type="project" value="Ensembl"/>
</dbReference>
<evidence type="ECO:0000256" key="12">
    <source>
        <dbReference type="ARBA" id="ARBA00023273"/>
    </source>
</evidence>
<evidence type="ECO:0000256" key="10">
    <source>
        <dbReference type="ARBA" id="ARBA00022990"/>
    </source>
</evidence>
<organism evidence="18 19">
    <name type="scientific">Gorilla gorilla gorilla</name>
    <name type="common">Western lowland gorilla</name>
    <dbReference type="NCBI Taxonomy" id="9595"/>
    <lineage>
        <taxon>Eukaryota</taxon>
        <taxon>Metazoa</taxon>
        <taxon>Chordata</taxon>
        <taxon>Craniata</taxon>
        <taxon>Vertebrata</taxon>
        <taxon>Euteleostomi</taxon>
        <taxon>Mammalia</taxon>
        <taxon>Eutheria</taxon>
        <taxon>Euarchontoglires</taxon>
        <taxon>Primates</taxon>
        <taxon>Haplorrhini</taxon>
        <taxon>Catarrhini</taxon>
        <taxon>Hominidae</taxon>
        <taxon>Gorilla</taxon>
    </lineage>
</organism>
<gene>
    <name evidence="18" type="primary">DBN1</name>
</gene>
<keyword evidence="11" id="KW-0009">Actin-binding</keyword>
<evidence type="ECO:0000256" key="7">
    <source>
        <dbReference type="ARBA" id="ARBA00022782"/>
    </source>
</evidence>
<dbReference type="SMART" id="SM00102">
    <property type="entry name" value="ADF"/>
    <property type="match status" value="1"/>
</dbReference>
<reference evidence="18" key="3">
    <citation type="submission" date="2025-08" db="UniProtKB">
        <authorList>
            <consortium name="Ensembl"/>
        </authorList>
    </citation>
    <scope>IDENTIFICATION</scope>
</reference>
<dbReference type="GO" id="GO:0051015">
    <property type="term" value="F:actin filament binding"/>
    <property type="evidence" value="ECO:0000318"/>
    <property type="project" value="GO_Central"/>
</dbReference>
<name>A0A2I2ZI22_GORGO</name>
<dbReference type="Ensembl" id="ENSGGOT00000044761.1">
    <property type="protein sequence ID" value="ENSGGOP00000046915.1"/>
    <property type="gene ID" value="ENSGGOG00000009680.3"/>
</dbReference>
<keyword evidence="5" id="KW-0217">Developmental protein</keyword>
<dbReference type="Proteomes" id="UP000001519">
    <property type="component" value="Chromosome 5"/>
</dbReference>
<reference evidence="19" key="1">
    <citation type="submission" date="2011-05" db="EMBL/GenBank/DDBJ databases">
        <title>Insights into the evolution of the great apes provided by the gorilla genome.</title>
        <authorList>
            <person name="Scally A."/>
        </authorList>
    </citation>
    <scope>NUCLEOTIDE SEQUENCE [LARGE SCALE GENOMIC DNA]</scope>
</reference>
<evidence type="ECO:0000256" key="5">
    <source>
        <dbReference type="ARBA" id="ARBA00022473"/>
    </source>
</evidence>
<dbReference type="Pfam" id="PF00241">
    <property type="entry name" value="Cofilin_ADF"/>
    <property type="match status" value="1"/>
</dbReference>
<feature type="compositionally biased region" description="Polar residues" evidence="16">
    <location>
        <begin position="403"/>
        <end position="412"/>
    </location>
</feature>
<dbReference type="GO" id="GO:0001701">
    <property type="term" value="P:in utero embryonic development"/>
    <property type="evidence" value="ECO:0007669"/>
    <property type="project" value="Ensembl"/>
</dbReference>
<keyword evidence="12" id="KW-0966">Cell projection</keyword>
<protein>
    <recommendedName>
        <fullName evidence="14">Drebrin</fullName>
    </recommendedName>
    <alternativeName>
        <fullName evidence="15">Developmentally-regulated brain protein</fullName>
    </alternativeName>
</protein>
<feature type="compositionally biased region" description="Low complexity" evidence="16">
    <location>
        <begin position="377"/>
        <end position="391"/>
    </location>
</feature>
<evidence type="ECO:0000313" key="19">
    <source>
        <dbReference type="Proteomes" id="UP000001519"/>
    </source>
</evidence>
<dbReference type="AlphaFoldDB" id="A0A2I2ZI22"/>
<dbReference type="CDD" id="cd11281">
    <property type="entry name" value="ADF_drebrin_like"/>
    <property type="match status" value="1"/>
</dbReference>
<feature type="compositionally biased region" description="Polar residues" evidence="16">
    <location>
        <begin position="676"/>
        <end position="688"/>
    </location>
</feature>
<evidence type="ECO:0000256" key="15">
    <source>
        <dbReference type="ARBA" id="ARBA00076970"/>
    </source>
</evidence>
<dbReference type="PROSITE" id="PS51263">
    <property type="entry name" value="ADF_H"/>
    <property type="match status" value="1"/>
</dbReference>
<sequence>MLRNELDQPAISPLTACAPLTQASSSTLLGSRLNRCLALLSWLQQEPSPFLSYPLHVPLPPQSRPHPELAPPLPLPRALYTYEDGSDDLKLAASGEGGLQELSGHFENQKVMYGFCSVKDSQAALPKYVLINWVGEDVPDARKCACASHVAKVAEFFQGVDVIVNASSVEDIDAGAIGQRLSNGLARLSSPVLHRLRLREDENAEPVGTTYQKTDAAVEMKRINREQFWEQAKKEEELRKEEERKKALDERLRFEQERMEQERQEQEERERRYREREQQIEEHRRKQQTLEAEEAKRRLKEQSIFGDHRDEEEETHMKKSESEVEEAAAIIAQRPDNPREFFKQQERVASASAGSCDVPSPFNHRPGRPYCPFIKASDSGPSSSSSSSSSPPRTPFPYITCHRTPNLSSSLPCSHLDSHRRMAPTPIPTRSPSDSSTASTPVAEQIERALDEVTSSQPPPLPPPPPPAQETQEPSPILDSEETRAAAPQAWAGPMEEPPQAQAPPRGPGSPAEDLMFMESAEQAVLAAPVEPATANATEVHGAADAIETDTATADTTVANNVPPAATSLIDLWPGNGEGASTLQGEPRAPTPPSGTEVTLAEVPLLDEVAPEPLLPAGEGCATLLNFDELPEPPATFCDPEEVEGEPLAAPQIPTLPSALEELEQEQEPEPHLLTNGETTQKEGTQASEGYFSQSQEEEFAQSEELCAKAPPPVFYNKPPEIDITCWDADPVPEEEEGFEGGD</sequence>
<feature type="compositionally biased region" description="Pro residues" evidence="16">
    <location>
        <begin position="457"/>
        <end position="468"/>
    </location>
</feature>
<feature type="region of interest" description="Disordered" evidence="16">
    <location>
        <begin position="256"/>
        <end position="515"/>
    </location>
</feature>
<dbReference type="InterPro" id="IPR029006">
    <property type="entry name" value="ADF-H/Gelsolin-like_dom_sf"/>
</dbReference>
<evidence type="ECO:0000256" key="16">
    <source>
        <dbReference type="SAM" id="MobiDB-lite"/>
    </source>
</evidence>
<reference evidence="18 19" key="2">
    <citation type="journal article" date="2012" name="Nature">
        <title>Insights into hominid evolution from the gorilla genome sequence.</title>
        <authorList>
            <person name="Scally A."/>
            <person name="Dutheil J.Y."/>
            <person name="Hillier L.W."/>
            <person name="Jordan G.E."/>
            <person name="Goodhead I."/>
            <person name="Herrero J."/>
            <person name="Hobolth A."/>
            <person name="Lappalainen T."/>
            <person name="Mailund T."/>
            <person name="Marques-Bonet T."/>
            <person name="McCarthy S."/>
            <person name="Montgomery S.H."/>
            <person name="Schwalie P.C."/>
            <person name="Tang Y.A."/>
            <person name="Ward M.C."/>
            <person name="Xue Y."/>
            <person name="Yngvadottir B."/>
            <person name="Alkan C."/>
            <person name="Andersen L.N."/>
            <person name="Ayub Q."/>
            <person name="Ball E.V."/>
            <person name="Beal K."/>
            <person name="Bradley B.J."/>
            <person name="Chen Y."/>
            <person name="Clee C.M."/>
            <person name="Fitzgerald S."/>
            <person name="Graves T.A."/>
            <person name="Gu Y."/>
            <person name="Heath P."/>
            <person name="Heger A."/>
            <person name="Karakoc E."/>
            <person name="Kolb-Kokocinski A."/>
            <person name="Laird G.K."/>
            <person name="Lunter G."/>
            <person name="Meader S."/>
            <person name="Mort M."/>
            <person name="Mullikin J.C."/>
            <person name="Munch K."/>
            <person name="O'Connor T.D."/>
            <person name="Phillips A.D."/>
            <person name="Prado-Martinez J."/>
            <person name="Rogers A.S."/>
            <person name="Sajjadian S."/>
            <person name="Schmidt D."/>
            <person name="Shaw K."/>
            <person name="Simpson J.T."/>
            <person name="Stenson P.D."/>
            <person name="Turner D.J."/>
            <person name="Vigilant L."/>
            <person name="Vilella A.J."/>
            <person name="Whitener W."/>
            <person name="Zhu B."/>
            <person name="Cooper D.N."/>
            <person name="de Jong P."/>
            <person name="Dermitzakis E.T."/>
            <person name="Eichler E.E."/>
            <person name="Flicek P."/>
            <person name="Goldman N."/>
            <person name="Mundy N.I."/>
            <person name="Ning Z."/>
            <person name="Odom D.T."/>
            <person name="Ponting C.P."/>
            <person name="Quail M.A."/>
            <person name="Ryder O.A."/>
            <person name="Searle S.M."/>
            <person name="Warren W.C."/>
            <person name="Wilson R.K."/>
            <person name="Schierup M.H."/>
            <person name="Rogers J."/>
            <person name="Tyler-Smith C."/>
            <person name="Durbin R."/>
        </authorList>
    </citation>
    <scope>NUCLEOTIDE SEQUENCE [LARGE SCALE GENOMIC DNA]</scope>
</reference>
<dbReference type="FunCoup" id="A0A2I2ZI22">
    <property type="interactions" value="1175"/>
</dbReference>
<comment type="subcellular location">
    <subcellularLocation>
        <location evidence="2">Cell junction</location>
    </subcellularLocation>
    <subcellularLocation>
        <location evidence="1">Cell projection</location>
        <location evidence="1">Dendrite</location>
    </subcellularLocation>
    <subcellularLocation>
        <location evidence="4">Cell projection</location>
        <location evidence="4">Growth cone</location>
    </subcellularLocation>
    <subcellularLocation>
        <location evidence="3">Cytoplasm</location>
        <location evidence="3">Cell cortex</location>
    </subcellularLocation>
</comment>
<dbReference type="GO" id="GO:0048812">
    <property type="term" value="P:neuron projection morphogenesis"/>
    <property type="evidence" value="ECO:0000318"/>
    <property type="project" value="GO_Central"/>
</dbReference>
<evidence type="ECO:0000256" key="6">
    <source>
        <dbReference type="ARBA" id="ARBA00022490"/>
    </source>
</evidence>
<dbReference type="OMA" id="EEHRWEA"/>
<dbReference type="GO" id="GO:0031915">
    <property type="term" value="P:positive regulation of synaptic plasticity"/>
    <property type="evidence" value="ECO:0007669"/>
    <property type="project" value="Ensembl"/>
</dbReference>
<dbReference type="GO" id="GO:0098978">
    <property type="term" value="C:glutamatergic synapse"/>
    <property type="evidence" value="ECO:0007669"/>
    <property type="project" value="Ensembl"/>
</dbReference>
<dbReference type="SUPFAM" id="SSF55753">
    <property type="entry name" value="Actin depolymerizing proteins"/>
    <property type="match status" value="1"/>
</dbReference>
<dbReference type="GO" id="GO:0030864">
    <property type="term" value="C:cortical actin cytoskeleton"/>
    <property type="evidence" value="ECO:0000318"/>
    <property type="project" value="GO_Central"/>
</dbReference>
<evidence type="ECO:0000256" key="8">
    <source>
        <dbReference type="ARBA" id="ARBA00022902"/>
    </source>
</evidence>
<dbReference type="EMBL" id="CABD030042615">
    <property type="status" value="NOT_ANNOTATED_CDS"/>
    <property type="molecule type" value="Genomic_DNA"/>
</dbReference>
<dbReference type="InterPro" id="IPR002108">
    <property type="entry name" value="ADF-H"/>
</dbReference>
<feature type="compositionally biased region" description="Polar residues" evidence="16">
    <location>
        <begin position="428"/>
        <end position="442"/>
    </location>
</feature>
<evidence type="ECO:0000313" key="18">
    <source>
        <dbReference type="Ensembl" id="ENSGGOP00000046915.1"/>
    </source>
</evidence>
<dbReference type="GO" id="GO:0030426">
    <property type="term" value="C:growth cone"/>
    <property type="evidence" value="ECO:0007669"/>
    <property type="project" value="UniProtKB-SubCell"/>
</dbReference>
<keyword evidence="19" id="KW-1185">Reference proteome</keyword>
<dbReference type="GeneTree" id="ENSGT00940000159431"/>
<evidence type="ECO:0000256" key="13">
    <source>
        <dbReference type="ARBA" id="ARBA00058167"/>
    </source>
</evidence>